<accession>A0A0M2US80</accession>
<organism evidence="11 12">
    <name type="scientific">Candidatus Brocadia fulgida</name>
    <dbReference type="NCBI Taxonomy" id="380242"/>
    <lineage>
        <taxon>Bacteria</taxon>
        <taxon>Pseudomonadati</taxon>
        <taxon>Planctomycetota</taxon>
        <taxon>Candidatus Brocadiia</taxon>
        <taxon>Candidatus Brocadiales</taxon>
        <taxon>Candidatus Brocadiaceae</taxon>
        <taxon>Candidatus Brocadia</taxon>
    </lineage>
</organism>
<dbReference type="InterPro" id="IPR027417">
    <property type="entry name" value="P-loop_NTPase"/>
</dbReference>
<evidence type="ECO:0000256" key="7">
    <source>
        <dbReference type="ARBA" id="ARBA00022967"/>
    </source>
</evidence>
<keyword evidence="6 9" id="KW-0067">ATP-binding</keyword>
<dbReference type="PROSITE" id="PS50893">
    <property type="entry name" value="ABC_TRANSPORTER_2"/>
    <property type="match status" value="1"/>
</dbReference>
<comment type="subcellular location">
    <subcellularLocation>
        <location evidence="1 9">Cell membrane</location>
        <topology evidence="1 9">Peripheral membrane protein</topology>
    </subcellularLocation>
</comment>
<dbReference type="PANTHER" id="PTHR43553">
    <property type="entry name" value="HEAVY METAL TRANSPORTER"/>
    <property type="match status" value="1"/>
</dbReference>
<sequence length="290" mass="31925">MHMVILQVRNIQYRYHDGTAALQGVSLDIKKGEFLAILGPNGSGKTTLLKHLNGLLKPTEGEIVLEQRSFASYPPKTLFQKVGLVFQDPNDQLFAPTVWEDVAFGPMNLGLSRDEIAGRVDEALSLVDMEPYAKKTVDALSFGQRKRVCIAGVLAMKPEILVLDEPTCGLDPAGVTSIMNLLKDLNGGHGITIIMATNTVDLAPVYMDRLAIMYHGNVLLTGTPEYVFSQQEAVRHACLELPQIAQLMQILRDEDNLPMDTLPLTIGEARKFLAHKLNSNFSGITRSLIE</sequence>
<evidence type="ECO:0000256" key="6">
    <source>
        <dbReference type="ARBA" id="ARBA00022840"/>
    </source>
</evidence>
<dbReference type="GO" id="GO:0016887">
    <property type="term" value="F:ATP hydrolysis activity"/>
    <property type="evidence" value="ECO:0007669"/>
    <property type="project" value="InterPro"/>
</dbReference>
<dbReference type="Proteomes" id="UP000034954">
    <property type="component" value="Unassembled WGS sequence"/>
</dbReference>
<dbReference type="GO" id="GO:0042626">
    <property type="term" value="F:ATPase-coupled transmembrane transporter activity"/>
    <property type="evidence" value="ECO:0007669"/>
    <property type="project" value="TreeGrafter"/>
</dbReference>
<dbReference type="PATRIC" id="fig|380242.3.peg.3494"/>
<evidence type="ECO:0000256" key="4">
    <source>
        <dbReference type="ARBA" id="ARBA00022475"/>
    </source>
</evidence>
<keyword evidence="3 9" id="KW-0813">Transport</keyword>
<name>A0A0M2US80_9BACT</name>
<dbReference type="GO" id="GO:0006824">
    <property type="term" value="P:cobalt ion transport"/>
    <property type="evidence" value="ECO:0007669"/>
    <property type="project" value="InterPro"/>
</dbReference>
<dbReference type="AlphaFoldDB" id="A0A0M2US80"/>
<evidence type="ECO:0000256" key="2">
    <source>
        <dbReference type="ARBA" id="ARBA00005417"/>
    </source>
</evidence>
<keyword evidence="4 9" id="KW-1003">Cell membrane</keyword>
<reference evidence="11 12" key="1">
    <citation type="journal article" date="2013" name="BMC Microbiol.">
        <title>Identification of the type II cytochrome c maturation pathway in anammox bacteria by comparative genomics.</title>
        <authorList>
            <person name="Ferousi C."/>
            <person name="Speth D.R."/>
            <person name="Reimann J."/>
            <person name="Op den Camp H.J."/>
            <person name="Allen J.W."/>
            <person name="Keltjens J.T."/>
            <person name="Jetten M.S."/>
        </authorList>
    </citation>
    <scope>NUCLEOTIDE SEQUENCE [LARGE SCALE GENOMIC DNA]</scope>
    <source>
        <strain evidence="11">RU1</strain>
    </source>
</reference>
<evidence type="ECO:0000259" key="10">
    <source>
        <dbReference type="PROSITE" id="PS50893"/>
    </source>
</evidence>
<dbReference type="CDD" id="cd03225">
    <property type="entry name" value="ABC_cobalt_CbiO_domain1"/>
    <property type="match status" value="1"/>
</dbReference>
<comment type="function">
    <text evidence="9">Part of an ABC transporter complex. Responsible for energy coupling to the transport system.</text>
</comment>
<evidence type="ECO:0000256" key="8">
    <source>
        <dbReference type="ARBA" id="ARBA00023136"/>
    </source>
</evidence>
<dbReference type="InterPro" id="IPR015856">
    <property type="entry name" value="ABC_transpr_CbiO/EcfA_su"/>
</dbReference>
<dbReference type="SMART" id="SM00382">
    <property type="entry name" value="AAA"/>
    <property type="match status" value="1"/>
</dbReference>
<evidence type="ECO:0000256" key="1">
    <source>
        <dbReference type="ARBA" id="ARBA00004202"/>
    </source>
</evidence>
<keyword evidence="7" id="KW-1278">Translocase</keyword>
<dbReference type="FunFam" id="3.40.50.300:FF:000224">
    <property type="entry name" value="Energy-coupling factor transporter ATP-binding protein EcfA"/>
    <property type="match status" value="1"/>
</dbReference>
<dbReference type="GO" id="GO:0043190">
    <property type="term" value="C:ATP-binding cassette (ABC) transporter complex"/>
    <property type="evidence" value="ECO:0007669"/>
    <property type="project" value="TreeGrafter"/>
</dbReference>
<keyword evidence="12" id="KW-1185">Reference proteome</keyword>
<evidence type="ECO:0000313" key="11">
    <source>
        <dbReference type="EMBL" id="KKO18500.1"/>
    </source>
</evidence>
<evidence type="ECO:0000256" key="9">
    <source>
        <dbReference type="RuleBase" id="RU364103"/>
    </source>
</evidence>
<comment type="caution">
    <text evidence="11">The sequence shown here is derived from an EMBL/GenBank/DDBJ whole genome shotgun (WGS) entry which is preliminary data.</text>
</comment>
<dbReference type="InterPro" id="IPR017871">
    <property type="entry name" value="ABC_transporter-like_CS"/>
</dbReference>
<evidence type="ECO:0000256" key="5">
    <source>
        <dbReference type="ARBA" id="ARBA00022741"/>
    </source>
</evidence>
<gene>
    <name evidence="11" type="ORF">BROFUL_02824</name>
</gene>
<dbReference type="InterPro" id="IPR005876">
    <property type="entry name" value="Co_trans_ATP-bd"/>
</dbReference>
<dbReference type="PANTHER" id="PTHR43553:SF24">
    <property type="entry name" value="ENERGY-COUPLING FACTOR TRANSPORTER ATP-BINDING PROTEIN ECFA1"/>
    <property type="match status" value="1"/>
</dbReference>
<dbReference type="EMBL" id="LAQJ01000265">
    <property type="protein sequence ID" value="KKO18500.1"/>
    <property type="molecule type" value="Genomic_DNA"/>
</dbReference>
<feature type="domain" description="ABC transporter" evidence="10">
    <location>
        <begin position="6"/>
        <end position="240"/>
    </location>
</feature>
<dbReference type="NCBIfam" id="TIGR01166">
    <property type="entry name" value="cbiO"/>
    <property type="match status" value="1"/>
</dbReference>
<dbReference type="InterPro" id="IPR050095">
    <property type="entry name" value="ECF_ABC_transporter_ATP-bd"/>
</dbReference>
<dbReference type="Pfam" id="PF00005">
    <property type="entry name" value="ABC_tran"/>
    <property type="match status" value="1"/>
</dbReference>
<comment type="similarity">
    <text evidence="2 9">Belongs to the ABC transporter superfamily.</text>
</comment>
<dbReference type="PROSITE" id="PS00211">
    <property type="entry name" value="ABC_TRANSPORTER_1"/>
    <property type="match status" value="1"/>
</dbReference>
<evidence type="ECO:0000313" key="12">
    <source>
        <dbReference type="Proteomes" id="UP000034954"/>
    </source>
</evidence>
<proteinExistence type="inferred from homology"/>
<keyword evidence="8 9" id="KW-0472">Membrane</keyword>
<protein>
    <recommendedName>
        <fullName evidence="9">ABC transporter ATP-binding protein</fullName>
    </recommendedName>
</protein>
<evidence type="ECO:0000256" key="3">
    <source>
        <dbReference type="ARBA" id="ARBA00022448"/>
    </source>
</evidence>
<dbReference type="InterPro" id="IPR003593">
    <property type="entry name" value="AAA+_ATPase"/>
</dbReference>
<dbReference type="InterPro" id="IPR003439">
    <property type="entry name" value="ABC_transporter-like_ATP-bd"/>
</dbReference>
<dbReference type="Gene3D" id="3.40.50.300">
    <property type="entry name" value="P-loop containing nucleotide triphosphate hydrolases"/>
    <property type="match status" value="1"/>
</dbReference>
<dbReference type="GO" id="GO:0005524">
    <property type="term" value="F:ATP binding"/>
    <property type="evidence" value="ECO:0007669"/>
    <property type="project" value="UniProtKB-UniRule"/>
</dbReference>
<dbReference type="SUPFAM" id="SSF52540">
    <property type="entry name" value="P-loop containing nucleoside triphosphate hydrolases"/>
    <property type="match status" value="1"/>
</dbReference>
<keyword evidence="5 9" id="KW-0547">Nucleotide-binding</keyword>